<dbReference type="RefSeq" id="WP_187537152.1">
    <property type="nucleotide sequence ID" value="NZ_BAABJT010000001.1"/>
</dbReference>
<name>A0A7G9SFD5_9SPHN</name>
<protein>
    <submittedName>
        <fullName evidence="1">Uncharacterized protein</fullName>
    </submittedName>
</protein>
<gene>
    <name evidence="1" type="ORF">H9L13_07515</name>
</gene>
<dbReference type="Proteomes" id="UP000515971">
    <property type="component" value="Chromosome"/>
</dbReference>
<dbReference type="KEGG" id="slut:H9L13_07515"/>
<keyword evidence="2" id="KW-1185">Reference proteome</keyword>
<accession>A0A7G9SFD5</accession>
<dbReference type="AlphaFoldDB" id="A0A7G9SFD5"/>
<organism evidence="1 2">
    <name type="scientific">Sphingomonas lutea</name>
    <dbReference type="NCBI Taxonomy" id="1045317"/>
    <lineage>
        <taxon>Bacteria</taxon>
        <taxon>Pseudomonadati</taxon>
        <taxon>Pseudomonadota</taxon>
        <taxon>Alphaproteobacteria</taxon>
        <taxon>Sphingomonadales</taxon>
        <taxon>Sphingomonadaceae</taxon>
        <taxon>Sphingomonas</taxon>
    </lineage>
</organism>
<sequence length="338" mass="36717">MRRISIILIVALLCSASECGRRTVVRNQSVTLEPSFVRDYYPSVEIFPANSTYWPCGPFFPTFDTSGTGKVPGLLVGYTRSYKSGTQPFPCDRQNNGIYWFGVQFDLSALKRDPPPFIVSARLSFDKIRLSGDAECEDKVYAATAPLPVDLKSIPLAEEVFELPVPLLSSAGCKGSRCTMEVRGQVDLFVRELMPNHGFVFNPVNTSLYVKENKSCVNEYRNLRLEVDTAFGVLAPVPIRKPGVPIVIPDLKAPPTTAKIVLTVRKIDAPTGRQYQLEWTGAPPGTPLDLYRNGARFATVGSGVAFLDAGAAGSGPVTYQVCVSGAKTTCSDVVPAPL</sequence>
<evidence type="ECO:0000313" key="1">
    <source>
        <dbReference type="EMBL" id="QNN66560.1"/>
    </source>
</evidence>
<dbReference type="EMBL" id="CP060718">
    <property type="protein sequence ID" value="QNN66560.1"/>
    <property type="molecule type" value="Genomic_DNA"/>
</dbReference>
<proteinExistence type="predicted"/>
<evidence type="ECO:0000313" key="2">
    <source>
        <dbReference type="Proteomes" id="UP000515971"/>
    </source>
</evidence>
<reference evidence="1 2" key="1">
    <citation type="submission" date="2020-08" db="EMBL/GenBank/DDBJ databases">
        <title>Genome sequence of Sphingomonas lutea KCTC 23642T.</title>
        <authorList>
            <person name="Hyun D.-W."/>
            <person name="Bae J.-W."/>
        </authorList>
    </citation>
    <scope>NUCLEOTIDE SEQUENCE [LARGE SCALE GENOMIC DNA]</scope>
    <source>
        <strain evidence="1 2">KCTC 23642</strain>
    </source>
</reference>